<dbReference type="Pfam" id="PF14815">
    <property type="entry name" value="NUDIX_4"/>
    <property type="match status" value="1"/>
</dbReference>
<dbReference type="GO" id="GO:0046872">
    <property type="term" value="F:metal ion binding"/>
    <property type="evidence" value="ECO:0007669"/>
    <property type="project" value="UniProtKB-KW"/>
</dbReference>
<dbReference type="AlphaFoldDB" id="A0A2V3WEW0"/>
<name>A0A2V3WEW0_9BACI</name>
<comment type="cofactor">
    <cofactor evidence="1">
        <name>Mg(2+)</name>
        <dbReference type="ChEBI" id="CHEBI:18420"/>
    </cofactor>
</comment>
<dbReference type="PROSITE" id="PS51462">
    <property type="entry name" value="NUDIX"/>
    <property type="match status" value="1"/>
</dbReference>
<evidence type="ECO:0000256" key="4">
    <source>
        <dbReference type="ARBA" id="ARBA00022705"/>
    </source>
</evidence>
<feature type="domain" description="Nudix hydrolase" evidence="12">
    <location>
        <begin position="4"/>
        <end position="133"/>
    </location>
</feature>
<comment type="catalytic activity">
    <reaction evidence="10">
        <text>8-oxo-dGTP + H2O = 8-oxo-dGMP + diphosphate + H(+)</text>
        <dbReference type="Rhea" id="RHEA:31575"/>
        <dbReference type="ChEBI" id="CHEBI:15377"/>
        <dbReference type="ChEBI" id="CHEBI:15378"/>
        <dbReference type="ChEBI" id="CHEBI:33019"/>
        <dbReference type="ChEBI" id="CHEBI:63224"/>
        <dbReference type="ChEBI" id="CHEBI:77896"/>
        <dbReference type="EC" id="3.6.1.55"/>
    </reaction>
</comment>
<keyword evidence="4" id="KW-0235">DNA replication</keyword>
<gene>
    <name evidence="13" type="ORF">DES38_101269</name>
</gene>
<dbReference type="EC" id="3.6.1.55" evidence="11"/>
<organism evidence="13 14">
    <name type="scientific">Streptohalobacillus salinus</name>
    <dbReference type="NCBI Taxonomy" id="621096"/>
    <lineage>
        <taxon>Bacteria</taxon>
        <taxon>Bacillati</taxon>
        <taxon>Bacillota</taxon>
        <taxon>Bacilli</taxon>
        <taxon>Bacillales</taxon>
        <taxon>Bacillaceae</taxon>
        <taxon>Streptohalobacillus</taxon>
    </lineage>
</organism>
<evidence type="ECO:0000256" key="8">
    <source>
        <dbReference type="ARBA" id="ARBA00022842"/>
    </source>
</evidence>
<keyword evidence="9" id="KW-0234">DNA repair</keyword>
<dbReference type="GO" id="GO:0008413">
    <property type="term" value="F:8-oxo-7,8-dihydroguanosine triphosphate pyrophosphatase activity"/>
    <property type="evidence" value="ECO:0007669"/>
    <property type="project" value="TreeGrafter"/>
</dbReference>
<evidence type="ECO:0000256" key="5">
    <source>
        <dbReference type="ARBA" id="ARBA00022723"/>
    </source>
</evidence>
<evidence type="ECO:0000256" key="7">
    <source>
        <dbReference type="ARBA" id="ARBA00022801"/>
    </source>
</evidence>
<keyword evidence="3" id="KW-0515">Mutator protein</keyword>
<dbReference type="PANTHER" id="PTHR47707:SF1">
    <property type="entry name" value="NUDIX HYDROLASE FAMILY PROTEIN"/>
    <property type="match status" value="1"/>
</dbReference>
<dbReference type="PANTHER" id="PTHR47707">
    <property type="entry name" value="8-OXO-DGTP DIPHOSPHATASE"/>
    <property type="match status" value="1"/>
</dbReference>
<reference evidence="13 14" key="1">
    <citation type="submission" date="2018-05" db="EMBL/GenBank/DDBJ databases">
        <title>Genomic Encyclopedia of Type Strains, Phase IV (KMG-IV): sequencing the most valuable type-strain genomes for metagenomic binning, comparative biology and taxonomic classification.</title>
        <authorList>
            <person name="Goeker M."/>
        </authorList>
    </citation>
    <scope>NUCLEOTIDE SEQUENCE [LARGE SCALE GENOMIC DNA]</scope>
    <source>
        <strain evidence="13 14">DSM 22440</strain>
    </source>
</reference>
<dbReference type="CDD" id="cd03425">
    <property type="entry name" value="NUDIX_MutT_NudA_like"/>
    <property type="match status" value="1"/>
</dbReference>
<dbReference type="InterPro" id="IPR015797">
    <property type="entry name" value="NUDIX_hydrolase-like_dom_sf"/>
</dbReference>
<dbReference type="Proteomes" id="UP000247922">
    <property type="component" value="Unassembled WGS sequence"/>
</dbReference>
<dbReference type="InterPro" id="IPR047127">
    <property type="entry name" value="MutT-like"/>
</dbReference>
<evidence type="ECO:0000256" key="3">
    <source>
        <dbReference type="ARBA" id="ARBA00022457"/>
    </source>
</evidence>
<evidence type="ECO:0000256" key="11">
    <source>
        <dbReference type="ARBA" id="ARBA00038905"/>
    </source>
</evidence>
<protein>
    <recommendedName>
        <fullName evidence="11">8-oxo-dGTP diphosphatase</fullName>
        <ecNumber evidence="11">3.6.1.55</ecNumber>
    </recommendedName>
</protein>
<dbReference type="EMBL" id="QJJR01000001">
    <property type="protein sequence ID" value="PXW93183.1"/>
    <property type="molecule type" value="Genomic_DNA"/>
</dbReference>
<dbReference type="InterPro" id="IPR000086">
    <property type="entry name" value="NUDIX_hydrolase_dom"/>
</dbReference>
<evidence type="ECO:0000313" key="14">
    <source>
        <dbReference type="Proteomes" id="UP000247922"/>
    </source>
</evidence>
<dbReference type="Gene3D" id="3.90.79.10">
    <property type="entry name" value="Nucleoside Triphosphate Pyrophosphohydrolase"/>
    <property type="match status" value="1"/>
</dbReference>
<dbReference type="GO" id="GO:0006281">
    <property type="term" value="P:DNA repair"/>
    <property type="evidence" value="ECO:0007669"/>
    <property type="project" value="UniProtKB-KW"/>
</dbReference>
<keyword evidence="6" id="KW-0227">DNA damage</keyword>
<comment type="similarity">
    <text evidence="2">Belongs to the Nudix hydrolase family.</text>
</comment>
<dbReference type="SUPFAM" id="SSF55811">
    <property type="entry name" value="Nudix"/>
    <property type="match status" value="1"/>
</dbReference>
<dbReference type="GO" id="GO:0035539">
    <property type="term" value="F:8-oxo-7,8-dihydrodeoxyguanosine triphosphate pyrophosphatase activity"/>
    <property type="evidence" value="ECO:0007669"/>
    <property type="project" value="UniProtKB-EC"/>
</dbReference>
<dbReference type="RefSeq" id="WP_110250276.1">
    <property type="nucleotide sequence ID" value="NZ_QJJR01000001.1"/>
</dbReference>
<keyword evidence="14" id="KW-1185">Reference proteome</keyword>
<evidence type="ECO:0000256" key="1">
    <source>
        <dbReference type="ARBA" id="ARBA00001946"/>
    </source>
</evidence>
<keyword evidence="7" id="KW-0378">Hydrolase</keyword>
<keyword evidence="5" id="KW-0479">Metal-binding</keyword>
<evidence type="ECO:0000256" key="6">
    <source>
        <dbReference type="ARBA" id="ARBA00022763"/>
    </source>
</evidence>
<evidence type="ECO:0000256" key="2">
    <source>
        <dbReference type="ARBA" id="ARBA00005582"/>
    </source>
</evidence>
<sequence>MSRNHVHVVAAVIENEANEIFCALRSATMKLPKLWEFPGGKVEVGEDAFTALKREIKEELSCEVELADEIFQEVIYDYPTFTINLTAIKAKLKHGMPSALEHSAVIWLKPDYLETLNWAPADLPIVEALQKETNGSQL</sequence>
<dbReference type="InterPro" id="IPR029119">
    <property type="entry name" value="MutY_C"/>
</dbReference>
<evidence type="ECO:0000259" key="12">
    <source>
        <dbReference type="PROSITE" id="PS51462"/>
    </source>
</evidence>
<dbReference type="GO" id="GO:0006260">
    <property type="term" value="P:DNA replication"/>
    <property type="evidence" value="ECO:0007669"/>
    <property type="project" value="UniProtKB-KW"/>
</dbReference>
<evidence type="ECO:0000256" key="10">
    <source>
        <dbReference type="ARBA" id="ARBA00035861"/>
    </source>
</evidence>
<dbReference type="GO" id="GO:0044715">
    <property type="term" value="F:8-oxo-dGDP phosphatase activity"/>
    <property type="evidence" value="ECO:0007669"/>
    <property type="project" value="TreeGrafter"/>
</dbReference>
<accession>A0A2V3WEW0</accession>
<proteinExistence type="inferred from homology"/>
<evidence type="ECO:0000313" key="13">
    <source>
        <dbReference type="EMBL" id="PXW93183.1"/>
    </source>
</evidence>
<comment type="caution">
    <text evidence="13">The sequence shown here is derived from an EMBL/GenBank/DDBJ whole genome shotgun (WGS) entry which is preliminary data.</text>
</comment>
<dbReference type="OrthoDB" id="9810648at2"/>
<evidence type="ECO:0000256" key="9">
    <source>
        <dbReference type="ARBA" id="ARBA00023204"/>
    </source>
</evidence>
<keyword evidence="8" id="KW-0460">Magnesium</keyword>
<dbReference type="GO" id="GO:0044716">
    <property type="term" value="F:8-oxo-GDP phosphatase activity"/>
    <property type="evidence" value="ECO:0007669"/>
    <property type="project" value="TreeGrafter"/>
</dbReference>